<keyword evidence="3" id="KW-1185">Reference proteome</keyword>
<evidence type="ECO:0000313" key="2">
    <source>
        <dbReference type="EMBL" id="ONH24369.1"/>
    </source>
</evidence>
<comment type="caution">
    <text evidence="2">The sequence shown here is derived from an EMBL/GenBank/DDBJ whole genome shotgun (WGS) entry which is preliminary data.</text>
</comment>
<dbReference type="RefSeq" id="WP_076820873.1">
    <property type="nucleotide sequence ID" value="NZ_MOMC01000072.1"/>
</dbReference>
<dbReference type="OrthoDB" id="3214430at2"/>
<feature type="region of interest" description="Disordered" evidence="1">
    <location>
        <begin position="1"/>
        <end position="56"/>
    </location>
</feature>
<dbReference type="Proteomes" id="UP000188929">
    <property type="component" value="Unassembled WGS sequence"/>
</dbReference>
<proteinExistence type="predicted"/>
<evidence type="ECO:0000256" key="1">
    <source>
        <dbReference type="SAM" id="MobiDB-lite"/>
    </source>
</evidence>
<name>A0A1V2I2P8_9ACTN</name>
<feature type="compositionally biased region" description="Basic and acidic residues" evidence="1">
    <location>
        <begin position="43"/>
        <end position="54"/>
    </location>
</feature>
<accession>A0A1V2I2P8</accession>
<dbReference type="AlphaFoldDB" id="A0A1V2I2P8"/>
<sequence length="77" mass="7691">MSAENGSASTPPTSAGVLGSRYGTCDGKAALARETSPGSWQVKMHDPSSPRAGHDGWVMIGSGWSTLAEAAAATGLS</sequence>
<protein>
    <submittedName>
        <fullName evidence="2">Uncharacterized protein</fullName>
    </submittedName>
</protein>
<evidence type="ECO:0000313" key="3">
    <source>
        <dbReference type="Proteomes" id="UP000188929"/>
    </source>
</evidence>
<feature type="compositionally biased region" description="Polar residues" evidence="1">
    <location>
        <begin position="1"/>
        <end position="13"/>
    </location>
</feature>
<gene>
    <name evidence="2" type="ORF">BL253_30610</name>
</gene>
<dbReference type="EMBL" id="MOMC01000072">
    <property type="protein sequence ID" value="ONH24369.1"/>
    <property type="molecule type" value="Genomic_DNA"/>
</dbReference>
<reference evidence="3" key="1">
    <citation type="submission" date="2016-10" db="EMBL/GenBank/DDBJ databases">
        <title>Frankia sp. NRRL B-16386 Genome sequencing.</title>
        <authorList>
            <person name="Ghodhbane-Gtari F."/>
            <person name="Swanson E."/>
            <person name="Gueddou A."/>
            <person name="Hezbri K."/>
            <person name="Ktari K."/>
            <person name="Nouioui I."/>
            <person name="Morris K."/>
            <person name="Simpson S."/>
            <person name="Abebe-Akele F."/>
            <person name="Thomas K."/>
            <person name="Gtari M."/>
            <person name="Tisa L.S."/>
        </authorList>
    </citation>
    <scope>NUCLEOTIDE SEQUENCE [LARGE SCALE GENOMIC DNA]</scope>
    <source>
        <strain evidence="3">NRRL B-16386</strain>
    </source>
</reference>
<organism evidence="2 3">
    <name type="scientific">Pseudofrankia asymbiotica</name>
    <dbReference type="NCBI Taxonomy" id="1834516"/>
    <lineage>
        <taxon>Bacteria</taxon>
        <taxon>Bacillati</taxon>
        <taxon>Actinomycetota</taxon>
        <taxon>Actinomycetes</taxon>
        <taxon>Frankiales</taxon>
        <taxon>Frankiaceae</taxon>
        <taxon>Pseudofrankia</taxon>
    </lineage>
</organism>